<dbReference type="InterPro" id="IPR036770">
    <property type="entry name" value="Ankyrin_rpt-contain_sf"/>
</dbReference>
<dbReference type="EMBL" id="AAZO01005992">
    <property type="status" value="NOT_ANNOTATED_CDS"/>
    <property type="molecule type" value="Genomic_DNA"/>
</dbReference>
<feature type="compositionally biased region" description="Polar residues" evidence="4">
    <location>
        <begin position="945"/>
        <end position="956"/>
    </location>
</feature>
<dbReference type="InterPro" id="IPR002110">
    <property type="entry name" value="Ankyrin_rpt"/>
</dbReference>
<proteinExistence type="predicted"/>
<reference evidence="5" key="1">
    <citation type="submission" date="2007-04" db="EMBL/GenBank/DDBJ databases">
        <title>Annotation of Pediculus humanus corporis strain USDA.</title>
        <authorList>
            <person name="Kirkness E."/>
            <person name="Hannick L."/>
            <person name="Hass B."/>
            <person name="Bruggner R."/>
            <person name="Lawson D."/>
            <person name="Bidwell S."/>
            <person name="Joardar V."/>
            <person name="Caler E."/>
            <person name="Walenz B."/>
            <person name="Inman J."/>
            <person name="Schobel S."/>
            <person name="Galinsky K."/>
            <person name="Amedeo P."/>
            <person name="Strausberg R."/>
        </authorList>
    </citation>
    <scope>NUCLEOTIDE SEQUENCE</scope>
    <source>
        <strain evidence="5">USDA</strain>
    </source>
</reference>
<evidence type="ECO:0000256" key="4">
    <source>
        <dbReference type="SAM" id="MobiDB-lite"/>
    </source>
</evidence>
<keyword evidence="7" id="KW-1185">Reference proteome</keyword>
<evidence type="ECO:0000256" key="1">
    <source>
        <dbReference type="ARBA" id="ARBA00022737"/>
    </source>
</evidence>
<feature type="compositionally biased region" description="Basic and acidic residues" evidence="4">
    <location>
        <begin position="803"/>
        <end position="845"/>
    </location>
</feature>
<dbReference type="STRING" id="121224.E0VX51"/>
<dbReference type="PROSITE" id="PS50297">
    <property type="entry name" value="ANK_REP_REGION"/>
    <property type="match status" value="5"/>
</dbReference>
<keyword evidence="2 3" id="KW-0040">ANK repeat</keyword>
<feature type="repeat" description="ANK" evidence="3">
    <location>
        <begin position="129"/>
        <end position="161"/>
    </location>
</feature>
<feature type="region of interest" description="Disordered" evidence="4">
    <location>
        <begin position="500"/>
        <end position="562"/>
    </location>
</feature>
<dbReference type="PROSITE" id="PS50088">
    <property type="entry name" value="ANK_REPEAT"/>
    <property type="match status" value="5"/>
</dbReference>
<reference evidence="6" key="3">
    <citation type="submission" date="2021-02" db="UniProtKB">
        <authorList>
            <consortium name="EnsemblMetazoa"/>
        </authorList>
    </citation>
    <scope>IDENTIFICATION</scope>
    <source>
        <strain evidence="6">USDA</strain>
    </source>
</reference>
<feature type="compositionally biased region" description="Acidic residues" evidence="4">
    <location>
        <begin position="523"/>
        <end position="535"/>
    </location>
</feature>
<reference evidence="5" key="2">
    <citation type="submission" date="2007-04" db="EMBL/GenBank/DDBJ databases">
        <title>The genome of the human body louse.</title>
        <authorList>
            <consortium name="The Human Body Louse Genome Consortium"/>
            <person name="Kirkness E."/>
            <person name="Walenz B."/>
            <person name="Hass B."/>
            <person name="Bruggner R."/>
            <person name="Strausberg R."/>
        </authorList>
    </citation>
    <scope>NUCLEOTIDE SEQUENCE</scope>
    <source>
        <strain evidence="5">USDA</strain>
    </source>
</reference>
<dbReference type="InterPro" id="IPR050776">
    <property type="entry name" value="Ank_Repeat/CDKN_Inhibitor"/>
</dbReference>
<dbReference type="SMART" id="SM00248">
    <property type="entry name" value="ANK"/>
    <property type="match status" value="6"/>
</dbReference>
<dbReference type="EnsemblMetazoa" id="PHUM494850-RA">
    <property type="protein sequence ID" value="PHUM494850-PA"/>
    <property type="gene ID" value="PHUM494850"/>
</dbReference>
<dbReference type="VEuPathDB" id="VectorBase:PHUM494850"/>
<dbReference type="KEGG" id="phu:Phum_PHUM494850"/>
<evidence type="ECO:0000313" key="7">
    <source>
        <dbReference type="Proteomes" id="UP000009046"/>
    </source>
</evidence>
<feature type="compositionally biased region" description="Polar residues" evidence="4">
    <location>
        <begin position="788"/>
        <end position="797"/>
    </location>
</feature>
<gene>
    <name evidence="6" type="primary">8235992</name>
    <name evidence="5" type="ORF">Phum_PHUM494850</name>
</gene>
<dbReference type="GeneID" id="8235992"/>
<keyword evidence="5" id="KW-0560">Oxidoreductase</keyword>
<feature type="repeat" description="ANK" evidence="3">
    <location>
        <begin position="195"/>
        <end position="227"/>
    </location>
</feature>
<protein>
    <submittedName>
        <fullName evidence="5 6">Ankyrin repeat-containing protein, putative</fullName>
        <ecNumber evidence="5">1.3.1.74</ecNumber>
    </submittedName>
</protein>
<evidence type="ECO:0000313" key="6">
    <source>
        <dbReference type="EnsemblMetazoa" id="PHUM494850-PA"/>
    </source>
</evidence>
<dbReference type="OrthoDB" id="424503at2759"/>
<feature type="compositionally biased region" description="Basic and acidic residues" evidence="4">
    <location>
        <begin position="500"/>
        <end position="518"/>
    </location>
</feature>
<dbReference type="Proteomes" id="UP000009046">
    <property type="component" value="Unassembled WGS sequence"/>
</dbReference>
<feature type="compositionally biased region" description="Low complexity" evidence="4">
    <location>
        <begin position="906"/>
        <end position="926"/>
    </location>
</feature>
<dbReference type="EC" id="1.3.1.74" evidence="5"/>
<feature type="compositionally biased region" description="Low complexity" evidence="4">
    <location>
        <begin position="614"/>
        <end position="633"/>
    </location>
</feature>
<keyword evidence="1" id="KW-0677">Repeat</keyword>
<dbReference type="InParanoid" id="E0VX51"/>
<feature type="repeat" description="ANK" evidence="3">
    <location>
        <begin position="162"/>
        <end position="194"/>
    </location>
</feature>
<feature type="region of interest" description="Disordered" evidence="4">
    <location>
        <begin position="896"/>
        <end position="965"/>
    </location>
</feature>
<dbReference type="eggNOG" id="KOG0504">
    <property type="taxonomic scope" value="Eukaryota"/>
</dbReference>
<dbReference type="HOGENOM" id="CLU_013037_0_0_1"/>
<evidence type="ECO:0000313" key="5">
    <source>
        <dbReference type="EMBL" id="EEB17957.1"/>
    </source>
</evidence>
<feature type="region of interest" description="Disordered" evidence="4">
    <location>
        <begin position="612"/>
        <end position="684"/>
    </location>
</feature>
<evidence type="ECO:0000256" key="2">
    <source>
        <dbReference type="ARBA" id="ARBA00023043"/>
    </source>
</evidence>
<feature type="repeat" description="ANK" evidence="3">
    <location>
        <begin position="61"/>
        <end position="93"/>
    </location>
</feature>
<dbReference type="PANTHER" id="PTHR24201">
    <property type="entry name" value="ANK_REP_REGION DOMAIN-CONTAINING PROTEIN"/>
    <property type="match status" value="1"/>
</dbReference>
<dbReference type="PRINTS" id="PR01415">
    <property type="entry name" value="ANKYRIN"/>
</dbReference>
<dbReference type="EMBL" id="DS235829">
    <property type="protein sequence ID" value="EEB17957.1"/>
    <property type="molecule type" value="Genomic_DNA"/>
</dbReference>
<dbReference type="GO" id="GO:0032440">
    <property type="term" value="F:2-alkenal reductase [NAD(P)H] activity"/>
    <property type="evidence" value="ECO:0007669"/>
    <property type="project" value="UniProtKB-EC"/>
</dbReference>
<name>E0VX51_PEDHC</name>
<feature type="repeat" description="ANK" evidence="3">
    <location>
        <begin position="28"/>
        <end position="60"/>
    </location>
</feature>
<feature type="region of interest" description="Disordered" evidence="4">
    <location>
        <begin position="252"/>
        <end position="307"/>
    </location>
</feature>
<evidence type="ECO:0000256" key="3">
    <source>
        <dbReference type="PROSITE-ProRule" id="PRU00023"/>
    </source>
</evidence>
<dbReference type="RefSeq" id="XP_002430695.1">
    <property type="nucleotide sequence ID" value="XM_002430650.1"/>
</dbReference>
<dbReference type="Gene3D" id="1.25.40.20">
    <property type="entry name" value="Ankyrin repeat-containing domain"/>
    <property type="match status" value="1"/>
</dbReference>
<feature type="compositionally biased region" description="Basic and acidic residues" evidence="4">
    <location>
        <begin position="638"/>
        <end position="672"/>
    </location>
</feature>
<dbReference type="SUPFAM" id="SSF48403">
    <property type="entry name" value="Ankyrin repeat"/>
    <property type="match status" value="1"/>
</dbReference>
<sequence length="965" mass="110830">MVFFVPCYVREIDYRLTHDCCKKCYCKGGRNALHLAAAGGYKDVVATLLQAKWDANLQDTAGCTPLQRAAAEGHLDVVKQLIKHGANVNVQDKIHGNTALHEASWKGYSKCVEELCKANKINLQVKNAGGFAPLHLACQNGHNQSCRELLMANCNPDIQNNYGDTPLHTSARYGHAGVTRILISADCHMSDQNKNGDTALHITAAMGRRKLTRILLEAGCDPNKRNKATKDIAVRKDLGEIVEIIDKTIPLKKKEKQKDKKEKERDNNNNDGKKRGKESGSSKDSSTRPKDKKKPKSEHQVHFEEPVEPAKWSPYGCHYYPDSKTFPKPKLDSLPHEPLKKGEQYYLDLAGNIRKGPVGVGYTCYCAPFFRHMEERLDRDKKELKEHIDAAQIRLDKKVTSLEVKTRSQLNEITRSMALERVKCQQRHLHLEQWLIRGSIFRNSEKPKPTEYVNARISKSKSLENILEENRHCSTRSDNNNLHRSVDVLNDQRLIEIEKEKNEDFKNRSSSREGKESGKGSSEIEELGSTDGEDNVDGHEKKHVQRLGDLNNHERKMQQRTREISERIDRILENNDNNDGMNVICDEMLKWKSYHNAYSETRENQRIPIERQPHQQPQQQQQQHQVLQRPQSQWNKTRHLENRRSYHDILRDEDRDANGRKEDVDKRTRRLSDPSLGSAVEEPERKSVQEIISKLQRQHTVQELVAKIQKKTGLIHKSAQKWKENKLLKSREKTVKYFDAENDVGLDEDPTTRTADYTKHPHNYENIRQWDVPKEKLSQLPYRCRNTVYSPSFSKSPPLNDPEYQRRLQHESPNRGRGAAEEYTRRGYERRHTYEEDPELLRGDDNNSTTADMGNELYGYVPSSGMYHHHDPVTSSDPRKTSTTTMMMMMMRQGERHTYSPTPNDSGYSTKPYGGSSTGPSPSLSGERCPQVVNQSILPCPNKKQLINNDFSTGQDFDSKAELQV</sequence>
<dbReference type="PANTHER" id="PTHR24201:SF13">
    <property type="entry name" value="ANKYRIN REPEAT DOMAIN-CONTAINING PROTEIN 6-LIKE"/>
    <property type="match status" value="1"/>
</dbReference>
<dbReference type="AlphaFoldDB" id="E0VX51"/>
<dbReference type="Pfam" id="PF12796">
    <property type="entry name" value="Ank_2"/>
    <property type="match status" value="2"/>
</dbReference>
<feature type="region of interest" description="Disordered" evidence="4">
    <location>
        <begin position="788"/>
        <end position="851"/>
    </location>
</feature>
<dbReference type="CTD" id="8235992"/>
<feature type="compositionally biased region" description="Basic and acidic residues" evidence="4">
    <location>
        <begin position="551"/>
        <end position="562"/>
    </location>
</feature>
<feature type="compositionally biased region" description="Basic and acidic residues" evidence="4">
    <location>
        <begin position="256"/>
        <end position="289"/>
    </location>
</feature>
<organism>
    <name type="scientific">Pediculus humanus subsp. corporis</name>
    <name type="common">Body louse</name>
    <dbReference type="NCBI Taxonomy" id="121224"/>
    <lineage>
        <taxon>Eukaryota</taxon>
        <taxon>Metazoa</taxon>
        <taxon>Ecdysozoa</taxon>
        <taxon>Arthropoda</taxon>
        <taxon>Hexapoda</taxon>
        <taxon>Insecta</taxon>
        <taxon>Pterygota</taxon>
        <taxon>Neoptera</taxon>
        <taxon>Paraneoptera</taxon>
        <taxon>Psocodea</taxon>
        <taxon>Troctomorpha</taxon>
        <taxon>Phthiraptera</taxon>
        <taxon>Anoplura</taxon>
        <taxon>Pediculidae</taxon>
        <taxon>Pediculus</taxon>
    </lineage>
</organism>
<accession>E0VX51</accession>